<evidence type="ECO:0000313" key="3">
    <source>
        <dbReference type="EMBL" id="RYC11809.1"/>
    </source>
</evidence>
<keyword evidence="4" id="KW-1185">Reference proteome</keyword>
<dbReference type="AlphaFoldDB" id="A0A4Q2T4X7"/>
<dbReference type="InterPro" id="IPR013099">
    <property type="entry name" value="K_chnl_dom"/>
</dbReference>
<keyword evidence="1" id="KW-1133">Transmembrane helix</keyword>
<keyword evidence="3" id="KW-0407">Ion channel</keyword>
<dbReference type="RefSeq" id="WP_129332245.1">
    <property type="nucleotide sequence ID" value="NZ_SDVB01000238.1"/>
</dbReference>
<dbReference type="SUPFAM" id="SSF81324">
    <property type="entry name" value="Voltage-gated potassium channels"/>
    <property type="match status" value="1"/>
</dbReference>
<organism evidence="3 4">
    <name type="scientific">Ciceribacter ferrooxidans</name>
    <dbReference type="NCBI Taxonomy" id="2509717"/>
    <lineage>
        <taxon>Bacteria</taxon>
        <taxon>Pseudomonadati</taxon>
        <taxon>Pseudomonadota</taxon>
        <taxon>Alphaproteobacteria</taxon>
        <taxon>Hyphomicrobiales</taxon>
        <taxon>Rhizobiaceae</taxon>
        <taxon>Ciceribacter</taxon>
    </lineage>
</organism>
<feature type="transmembrane region" description="Helical" evidence="1">
    <location>
        <begin position="116"/>
        <end position="137"/>
    </location>
</feature>
<keyword evidence="1" id="KW-0812">Transmembrane</keyword>
<feature type="transmembrane region" description="Helical" evidence="1">
    <location>
        <begin position="83"/>
        <end position="104"/>
    </location>
</feature>
<feature type="transmembrane region" description="Helical" evidence="1">
    <location>
        <begin position="50"/>
        <end position="71"/>
    </location>
</feature>
<evidence type="ECO:0000259" key="2">
    <source>
        <dbReference type="Pfam" id="PF07885"/>
    </source>
</evidence>
<feature type="transmembrane region" description="Helical" evidence="1">
    <location>
        <begin position="6"/>
        <end position="29"/>
    </location>
</feature>
<sequence length="146" mass="16356">MAWLMLNLFVGTVMISLNVVIHSFGLIWVTHAMGWITDRWRLHGHRSHMIAMNSVVIGVFAVLTCEVWLWALCYELLGIMSDFPTALYFSTITFATVGYGDIVAHSDWRMLTALEGVCGFLLIGWSTAYLVAAGIRVGPFRSGEHF</sequence>
<gene>
    <name evidence="3" type="ORF">EUU22_12120</name>
</gene>
<keyword evidence="1" id="KW-0472">Membrane</keyword>
<proteinExistence type="predicted"/>
<keyword evidence="3" id="KW-0813">Transport</keyword>
<dbReference type="Proteomes" id="UP000291088">
    <property type="component" value="Unassembled WGS sequence"/>
</dbReference>
<evidence type="ECO:0000313" key="4">
    <source>
        <dbReference type="Proteomes" id="UP000291088"/>
    </source>
</evidence>
<evidence type="ECO:0000256" key="1">
    <source>
        <dbReference type="SAM" id="Phobius"/>
    </source>
</evidence>
<reference evidence="3 4" key="1">
    <citation type="submission" date="2019-01" db="EMBL/GenBank/DDBJ databases">
        <authorList>
            <person name="Deng T."/>
        </authorList>
    </citation>
    <scope>NUCLEOTIDE SEQUENCE [LARGE SCALE GENOMIC DNA]</scope>
    <source>
        <strain evidence="3 4">F8825</strain>
    </source>
</reference>
<comment type="caution">
    <text evidence="3">The sequence shown here is derived from an EMBL/GenBank/DDBJ whole genome shotgun (WGS) entry which is preliminary data.</text>
</comment>
<protein>
    <submittedName>
        <fullName evidence="3">Two pore domain potassium channel family protein</fullName>
    </submittedName>
</protein>
<dbReference type="EMBL" id="SDVB01000238">
    <property type="protein sequence ID" value="RYC11809.1"/>
    <property type="molecule type" value="Genomic_DNA"/>
</dbReference>
<feature type="domain" description="Potassium channel" evidence="2">
    <location>
        <begin position="65"/>
        <end position="132"/>
    </location>
</feature>
<name>A0A4Q2T4X7_9HYPH</name>
<keyword evidence="3" id="KW-0406">Ion transport</keyword>
<dbReference type="Gene3D" id="1.10.287.70">
    <property type="match status" value="1"/>
</dbReference>
<dbReference type="OrthoDB" id="2974133at2"/>
<dbReference type="GO" id="GO:0034220">
    <property type="term" value="P:monoatomic ion transmembrane transport"/>
    <property type="evidence" value="ECO:0007669"/>
    <property type="project" value="UniProtKB-KW"/>
</dbReference>
<dbReference type="Pfam" id="PF07885">
    <property type="entry name" value="Ion_trans_2"/>
    <property type="match status" value="1"/>
</dbReference>
<accession>A0A4Q2T4X7</accession>